<dbReference type="PANTHER" id="PTHR11690:SF248">
    <property type="entry name" value="PICKPOCKET 17, ISOFORM A"/>
    <property type="match status" value="1"/>
</dbReference>
<evidence type="ECO:0000313" key="14">
    <source>
        <dbReference type="Proteomes" id="UP000596742"/>
    </source>
</evidence>
<comment type="subcellular location">
    <subcellularLocation>
        <location evidence="1">Membrane</location>
        <topology evidence="1">Multi-pass membrane protein</topology>
    </subcellularLocation>
</comment>
<proteinExistence type="inferred from homology"/>
<evidence type="ECO:0000256" key="10">
    <source>
        <dbReference type="ARBA" id="ARBA00023303"/>
    </source>
</evidence>
<evidence type="ECO:0000313" key="13">
    <source>
        <dbReference type="EMBL" id="VDI37291.1"/>
    </source>
</evidence>
<dbReference type="PANTHER" id="PTHR11690">
    <property type="entry name" value="AMILORIDE-SENSITIVE SODIUM CHANNEL-RELATED"/>
    <property type="match status" value="1"/>
</dbReference>
<keyword evidence="5 12" id="KW-1133">Transmembrane helix</keyword>
<keyword evidence="2 11" id="KW-0813">Transport</keyword>
<dbReference type="EMBL" id="UYJE01005434">
    <property type="protein sequence ID" value="VDI37291.1"/>
    <property type="molecule type" value="Genomic_DNA"/>
</dbReference>
<evidence type="ECO:0000256" key="3">
    <source>
        <dbReference type="ARBA" id="ARBA00022461"/>
    </source>
</evidence>
<keyword evidence="7 11" id="KW-0406">Ion transport</keyword>
<keyword evidence="4 11" id="KW-0812">Transmembrane</keyword>
<dbReference type="GO" id="GO:0015280">
    <property type="term" value="F:ligand-gated sodium channel activity"/>
    <property type="evidence" value="ECO:0007669"/>
    <property type="project" value="TreeGrafter"/>
</dbReference>
<evidence type="ECO:0000256" key="6">
    <source>
        <dbReference type="ARBA" id="ARBA00023053"/>
    </source>
</evidence>
<dbReference type="Proteomes" id="UP000596742">
    <property type="component" value="Unassembled WGS sequence"/>
</dbReference>
<dbReference type="AlphaFoldDB" id="A0A8B6EQK2"/>
<evidence type="ECO:0000256" key="12">
    <source>
        <dbReference type="SAM" id="Phobius"/>
    </source>
</evidence>
<name>A0A8B6EQK2_MYTGA</name>
<dbReference type="OrthoDB" id="6110812at2759"/>
<keyword evidence="8 12" id="KW-0472">Membrane</keyword>
<dbReference type="PRINTS" id="PR01078">
    <property type="entry name" value="AMINACHANNEL"/>
</dbReference>
<evidence type="ECO:0000256" key="5">
    <source>
        <dbReference type="ARBA" id="ARBA00022989"/>
    </source>
</evidence>
<sequence length="461" mass="51666">MLVSKLKAFSGYTSIHGIGRFGDATYILQKIFWTCICLGSFSMCVFQIYRLIGQYTSESVNTQISTTYSKLDFPSITFCNLNPLSYNKVKKVAAFYQIVNETAKALKVDPTFFDDAIQPTTDQHTENYTTGTDPLTTANQVLHLRMGDYADTDIHGYNVPQNEFIVKCSYQSRNCSSSEIQKVRDEYYGTCYKFTPSSNPTNLAGPAYGLELLLDVQQHDYIPFVTATAGVRLAIHSSQYKAQLKSEGISVSTKFETNIAMRQERFIRYAGSEELCDSNNTYSSVLPCMERCTGIAVRKECKCLSSYDFLSLAVSTMCKTTLEIECMATTEALSGSELNCKCKMPCRQTSFKKNIFMTQYPAENYAVVLNTVMETNDSRESISDSLSYVKIFFSSLVEDVIQEDLAYTDENFVSDIGGQLGLWAGFSVLSLAELLELIVILFHACCSRKKAEVNAAYDEKE</sequence>
<evidence type="ECO:0000256" key="4">
    <source>
        <dbReference type="ARBA" id="ARBA00022692"/>
    </source>
</evidence>
<dbReference type="Pfam" id="PF00858">
    <property type="entry name" value="ASC"/>
    <property type="match status" value="1"/>
</dbReference>
<feature type="transmembrane region" description="Helical" evidence="12">
    <location>
        <begin position="420"/>
        <end position="442"/>
    </location>
</feature>
<reference evidence="13" key="1">
    <citation type="submission" date="2018-11" db="EMBL/GenBank/DDBJ databases">
        <authorList>
            <person name="Alioto T."/>
            <person name="Alioto T."/>
        </authorList>
    </citation>
    <scope>NUCLEOTIDE SEQUENCE</scope>
</reference>
<evidence type="ECO:0000256" key="9">
    <source>
        <dbReference type="ARBA" id="ARBA00023201"/>
    </source>
</evidence>
<protein>
    <submittedName>
        <fullName evidence="13">Acid-sensing ion channel 4</fullName>
    </submittedName>
</protein>
<gene>
    <name evidence="13" type="ORF">MGAL_10B009714</name>
</gene>
<evidence type="ECO:0000256" key="2">
    <source>
        <dbReference type="ARBA" id="ARBA00022448"/>
    </source>
</evidence>
<dbReference type="Gene3D" id="2.60.470.10">
    <property type="entry name" value="Acid-sensing ion channels like domains"/>
    <property type="match status" value="1"/>
</dbReference>
<dbReference type="InterPro" id="IPR001873">
    <property type="entry name" value="ENaC"/>
</dbReference>
<evidence type="ECO:0000256" key="1">
    <source>
        <dbReference type="ARBA" id="ARBA00004141"/>
    </source>
</evidence>
<comment type="caution">
    <text evidence="13">The sequence shown here is derived from an EMBL/GenBank/DDBJ whole genome shotgun (WGS) entry which is preliminary data.</text>
</comment>
<comment type="similarity">
    <text evidence="11">Belongs to the amiloride-sensitive sodium channel (TC 1.A.6) family.</text>
</comment>
<keyword evidence="9 11" id="KW-0739">Sodium transport</keyword>
<keyword evidence="14" id="KW-1185">Reference proteome</keyword>
<dbReference type="GO" id="GO:0005886">
    <property type="term" value="C:plasma membrane"/>
    <property type="evidence" value="ECO:0007669"/>
    <property type="project" value="TreeGrafter"/>
</dbReference>
<keyword evidence="3 11" id="KW-0894">Sodium channel</keyword>
<evidence type="ECO:0000256" key="7">
    <source>
        <dbReference type="ARBA" id="ARBA00023065"/>
    </source>
</evidence>
<accession>A0A8B6EQK2</accession>
<organism evidence="13 14">
    <name type="scientific">Mytilus galloprovincialis</name>
    <name type="common">Mediterranean mussel</name>
    <dbReference type="NCBI Taxonomy" id="29158"/>
    <lineage>
        <taxon>Eukaryota</taxon>
        <taxon>Metazoa</taxon>
        <taxon>Spiralia</taxon>
        <taxon>Lophotrochozoa</taxon>
        <taxon>Mollusca</taxon>
        <taxon>Bivalvia</taxon>
        <taxon>Autobranchia</taxon>
        <taxon>Pteriomorphia</taxon>
        <taxon>Mytilida</taxon>
        <taxon>Mytiloidea</taxon>
        <taxon>Mytilidae</taxon>
        <taxon>Mytilinae</taxon>
        <taxon>Mytilus</taxon>
    </lineage>
</organism>
<evidence type="ECO:0000256" key="8">
    <source>
        <dbReference type="ARBA" id="ARBA00023136"/>
    </source>
</evidence>
<evidence type="ECO:0000256" key="11">
    <source>
        <dbReference type="RuleBase" id="RU000679"/>
    </source>
</evidence>
<keyword evidence="10 11" id="KW-0407">Ion channel</keyword>
<keyword evidence="6" id="KW-0915">Sodium</keyword>